<evidence type="ECO:0000313" key="2">
    <source>
        <dbReference type="Proteomes" id="UP000299102"/>
    </source>
</evidence>
<organism evidence="1 2">
    <name type="scientific">Eumeta variegata</name>
    <name type="common">Bagworm moth</name>
    <name type="synonym">Eumeta japonica</name>
    <dbReference type="NCBI Taxonomy" id="151549"/>
    <lineage>
        <taxon>Eukaryota</taxon>
        <taxon>Metazoa</taxon>
        <taxon>Ecdysozoa</taxon>
        <taxon>Arthropoda</taxon>
        <taxon>Hexapoda</taxon>
        <taxon>Insecta</taxon>
        <taxon>Pterygota</taxon>
        <taxon>Neoptera</taxon>
        <taxon>Endopterygota</taxon>
        <taxon>Lepidoptera</taxon>
        <taxon>Glossata</taxon>
        <taxon>Ditrysia</taxon>
        <taxon>Tineoidea</taxon>
        <taxon>Psychidae</taxon>
        <taxon>Oiketicinae</taxon>
        <taxon>Eumeta</taxon>
    </lineage>
</organism>
<name>A0A4C1XPI6_EUMVA</name>
<reference evidence="1 2" key="1">
    <citation type="journal article" date="2019" name="Commun. Biol.">
        <title>The bagworm genome reveals a unique fibroin gene that provides high tensile strength.</title>
        <authorList>
            <person name="Kono N."/>
            <person name="Nakamura H."/>
            <person name="Ohtoshi R."/>
            <person name="Tomita M."/>
            <person name="Numata K."/>
            <person name="Arakawa K."/>
        </authorList>
    </citation>
    <scope>NUCLEOTIDE SEQUENCE [LARGE SCALE GENOMIC DNA]</scope>
</reference>
<dbReference type="AlphaFoldDB" id="A0A4C1XPI6"/>
<dbReference type="Proteomes" id="UP000299102">
    <property type="component" value="Unassembled WGS sequence"/>
</dbReference>
<evidence type="ECO:0000313" key="1">
    <source>
        <dbReference type="EMBL" id="GBP64115.1"/>
    </source>
</evidence>
<dbReference type="EMBL" id="BGZK01000888">
    <property type="protein sequence ID" value="GBP64115.1"/>
    <property type="molecule type" value="Genomic_DNA"/>
</dbReference>
<gene>
    <name evidence="1" type="ORF">EVAR_8484_1</name>
</gene>
<proteinExistence type="predicted"/>
<dbReference type="OrthoDB" id="411871at2759"/>
<keyword evidence="2" id="KW-1185">Reference proteome</keyword>
<accession>A0A4C1XPI6</accession>
<protein>
    <submittedName>
        <fullName evidence="1">Uncharacterized protein</fullName>
    </submittedName>
</protein>
<comment type="caution">
    <text evidence="1">The sequence shown here is derived from an EMBL/GenBank/DDBJ whole genome shotgun (WGS) entry which is preliminary data.</text>
</comment>
<sequence length="111" mass="12482">MKETQEKRFQEIAELGNLDPWGLAYCTAVSRVKASSNIINCVAFRGVLSDNVDDAINSMLNDRLPDDNINKDEAHHRQIRLEAMIPLRGFAQHRAAENSSLVRRSTESRSG</sequence>